<evidence type="ECO:0000256" key="1">
    <source>
        <dbReference type="ARBA" id="ARBA00022614"/>
    </source>
</evidence>
<dbReference type="OrthoDB" id="674604at2759"/>
<evidence type="ECO:0000256" key="4">
    <source>
        <dbReference type="ARBA" id="ARBA00023027"/>
    </source>
</evidence>
<dbReference type="PANTHER" id="PTHR11017">
    <property type="entry name" value="LEUCINE-RICH REPEAT-CONTAINING PROTEIN"/>
    <property type="match status" value="1"/>
</dbReference>
<dbReference type="eggNOG" id="ENOG502R4BG">
    <property type="taxonomic scope" value="Eukaryota"/>
</dbReference>
<keyword evidence="6" id="KW-0472">Membrane</keyword>
<dbReference type="SUPFAM" id="SSF46785">
    <property type="entry name" value="Winged helix' DNA-binding domain"/>
    <property type="match status" value="1"/>
</dbReference>
<keyword evidence="4" id="KW-0520">NAD</keyword>
<dbReference type="Proteomes" id="UP000000226">
    <property type="component" value="Chromosome 4"/>
</dbReference>
<dbReference type="AlphaFoldDB" id="V7C331"/>
<dbReference type="InterPro" id="IPR044974">
    <property type="entry name" value="Disease_R_plants"/>
</dbReference>
<dbReference type="InterPro" id="IPR058546">
    <property type="entry name" value="RPS4B/Roq1-like_LRR"/>
</dbReference>
<accession>V7C331</accession>
<dbReference type="PRINTS" id="PR00364">
    <property type="entry name" value="DISEASERSIST"/>
</dbReference>
<keyword evidence="2" id="KW-0677">Repeat</keyword>
<dbReference type="STRING" id="3885.V7C331"/>
<dbReference type="InterPro" id="IPR036390">
    <property type="entry name" value="WH_DNA-bd_sf"/>
</dbReference>
<dbReference type="GO" id="GO:0007165">
    <property type="term" value="P:signal transduction"/>
    <property type="evidence" value="ECO:0007669"/>
    <property type="project" value="InterPro"/>
</dbReference>
<dbReference type="InterPro" id="IPR058192">
    <property type="entry name" value="WHD_ROQ1-like"/>
</dbReference>
<dbReference type="GO" id="GO:0043531">
    <property type="term" value="F:ADP binding"/>
    <property type="evidence" value="ECO:0007669"/>
    <property type="project" value="InterPro"/>
</dbReference>
<reference evidence="9" key="1">
    <citation type="journal article" date="2014" name="Nat. Genet.">
        <title>A reference genome for common bean and genome-wide analysis of dual domestications.</title>
        <authorList>
            <person name="Schmutz J."/>
            <person name="McClean P.E."/>
            <person name="Mamidi S."/>
            <person name="Wu G.A."/>
            <person name="Cannon S.B."/>
            <person name="Grimwood J."/>
            <person name="Jenkins J."/>
            <person name="Shu S."/>
            <person name="Song Q."/>
            <person name="Chavarro C."/>
            <person name="Torres-Torres M."/>
            <person name="Geffroy V."/>
            <person name="Moghaddam S.M."/>
            <person name="Gao D."/>
            <person name="Abernathy B."/>
            <person name="Barry K."/>
            <person name="Blair M."/>
            <person name="Brick M.A."/>
            <person name="Chovatia M."/>
            <person name="Gepts P."/>
            <person name="Goodstein D.M."/>
            <person name="Gonzales M."/>
            <person name="Hellsten U."/>
            <person name="Hyten D.L."/>
            <person name="Jia G."/>
            <person name="Kelly J.D."/>
            <person name="Kudrna D."/>
            <person name="Lee R."/>
            <person name="Richard M.M."/>
            <person name="Miklas P.N."/>
            <person name="Osorno J.M."/>
            <person name="Rodrigues J."/>
            <person name="Thareau V."/>
            <person name="Urrea C.A."/>
            <person name="Wang M."/>
            <person name="Yu Y."/>
            <person name="Zhang M."/>
            <person name="Wing R.A."/>
            <person name="Cregan P.B."/>
            <person name="Rokhsar D.S."/>
            <person name="Jackson S.A."/>
        </authorList>
    </citation>
    <scope>NUCLEOTIDE SEQUENCE [LARGE SCALE GENOMIC DNA]</scope>
    <source>
        <strain evidence="9">cv. G19833</strain>
    </source>
</reference>
<evidence type="ECO:0000256" key="6">
    <source>
        <dbReference type="SAM" id="Phobius"/>
    </source>
</evidence>
<sequence length="1092" mass="124997">MATPSSHGFTYDVFLSFRGEDTRYDFTANLFKALSDKGIHTFFDDDKLESGEEITATLLKTIEESRIAIVVLSHNYASSSFCLDELATILHCKTKGMLVIPVFYKVDPSHVRHQKGSYEEALAKHQKRFKDKKEKLQKWKVALRQVADLSGYHFKDGDEYQYDFIGRIVERVSREINRAPLHVADHPVGLLSQVLKVKKLLDVGSNDVVHMIGIHGMGGIGKTTLALAAYNLIAGDFDGSCFLQNVREESNKYGLKHLQTLILSEILGEKNINLASVQRGISVIQERLRRKKVLLILDDVDNRKQLQAFAGRSDWFGPGSRVIITTRDEQLLKSHEVERTYEVGELNKNDSLQLLIWNAFKRENFDPSYKDVLKRVVTYASGLPLALEVIGSNLVGKSVEEWESAIEHYKRIPNREILGILKVSFDALGEEEKSVFLDIACCFKGSNLTEVEHILGALYDNNMKHHVGVLVEKSLIKVWRGRRSVVEMHDLIEDMGRQIDQQESPKEPGKRRRLWLPKDIIHVLKHNTGTSKIEIICLDLSISEKEETLEWNANAFKRMNNLKILIIRNVKFSKVPNYFPESLSVLEWHGYPSNCFPSNFLPNKLVICNLTDSIFMSFGFHGSLKKFENLTVLNFDQCKFLTQIPDMSDLPNLEEVSFKECDSLVAVHDSIGFMTKLKILNAEGCNKLMSFPPLNLPTLESLELSYCSNLEKFPEILGKMGNIRVLRLEELPIKELPVSFQNLIRLEDLILSCEIVHLPSSIVMMPELLDISVTNCKGWQWVKSKDGEDNIGSMVSSKVDWFLASSCNLDDHFFSTGFMQLAQVRSLFLRENNFKFLPECIKEFHNLYTIDVSHCKHLQEIRGVPPKLKRFKAINCISLSSSSSSMLLNKQMHEARKTEFWFSGTSIPDWFDHQSSGSSSSFWFRNKFPAKVLSLLIAPVGDKDEFHFIRPMVFIDGKVQESKFFCFKEIERMFELDQTYLFDLQVLPVYGNLCELPLGKEWKHVEVTYEGVIKTSIVKATGIHVFKEENSIMEDIRFDDPYSNKKVDKDLNASQSQNYSLLQSIGLFPTCKFFLGFFLFVFLLLFFILLLA</sequence>
<dbReference type="Gene3D" id="3.40.50.300">
    <property type="entry name" value="P-loop containing nucleotide triphosphate hydrolases"/>
    <property type="match status" value="1"/>
</dbReference>
<dbReference type="InterPro" id="IPR000157">
    <property type="entry name" value="TIR_dom"/>
</dbReference>
<dbReference type="Gramene" id="ESW24559">
    <property type="protein sequence ID" value="ESW24559"/>
    <property type="gene ID" value="PHAVU_004G140800g"/>
</dbReference>
<dbReference type="Pfam" id="PF23282">
    <property type="entry name" value="WHD_ROQ1"/>
    <property type="match status" value="1"/>
</dbReference>
<dbReference type="InterPro" id="IPR032675">
    <property type="entry name" value="LRR_dom_sf"/>
</dbReference>
<evidence type="ECO:0000256" key="2">
    <source>
        <dbReference type="ARBA" id="ARBA00022737"/>
    </source>
</evidence>
<keyword evidence="1" id="KW-0433">Leucine-rich repeat</keyword>
<dbReference type="SUPFAM" id="SSF52200">
    <property type="entry name" value="Toll/Interleukin receptor TIR domain"/>
    <property type="match status" value="1"/>
</dbReference>
<feature type="domain" description="TIR" evidence="7">
    <location>
        <begin position="9"/>
        <end position="176"/>
    </location>
</feature>
<keyword evidence="6" id="KW-1133">Transmembrane helix</keyword>
<dbReference type="SMR" id="V7C331"/>
<evidence type="ECO:0000313" key="8">
    <source>
        <dbReference type="EMBL" id="ESW24559.1"/>
    </source>
</evidence>
<protein>
    <recommendedName>
        <fullName evidence="7">TIR domain-containing protein</fullName>
    </recommendedName>
</protein>
<evidence type="ECO:0000313" key="9">
    <source>
        <dbReference type="Proteomes" id="UP000000226"/>
    </source>
</evidence>
<dbReference type="InterPro" id="IPR027417">
    <property type="entry name" value="P-loop_NTPase"/>
</dbReference>
<dbReference type="InterPro" id="IPR035897">
    <property type="entry name" value="Toll_tir_struct_dom_sf"/>
</dbReference>
<dbReference type="PANTHER" id="PTHR11017:SF431">
    <property type="entry name" value="ADP-RIBOSYL CYCLASE_CYCLIC ADP-RIBOSE HYDROLASE"/>
    <property type="match status" value="1"/>
</dbReference>
<dbReference type="Pfam" id="PF23286">
    <property type="entry name" value="LRR_13"/>
    <property type="match status" value="1"/>
</dbReference>
<dbReference type="InterPro" id="IPR042197">
    <property type="entry name" value="Apaf_helical"/>
</dbReference>
<keyword evidence="9" id="KW-1185">Reference proteome</keyword>
<dbReference type="Gene3D" id="1.10.8.430">
    <property type="entry name" value="Helical domain of apoptotic protease-activating factors"/>
    <property type="match status" value="1"/>
</dbReference>
<dbReference type="GO" id="GO:0006952">
    <property type="term" value="P:defense response"/>
    <property type="evidence" value="ECO:0007669"/>
    <property type="project" value="UniProtKB-KW"/>
</dbReference>
<dbReference type="Pfam" id="PF01582">
    <property type="entry name" value="TIR"/>
    <property type="match status" value="1"/>
</dbReference>
<dbReference type="OMA" id="GHEANFR"/>
<evidence type="ECO:0000256" key="5">
    <source>
        <dbReference type="SAM" id="Coils"/>
    </source>
</evidence>
<dbReference type="FunFam" id="3.40.50.10140:FF:000007">
    <property type="entry name" value="Disease resistance protein (TIR-NBS-LRR class)"/>
    <property type="match status" value="1"/>
</dbReference>
<dbReference type="Gene3D" id="3.40.50.10140">
    <property type="entry name" value="Toll/interleukin-1 receptor homology (TIR) domain"/>
    <property type="match status" value="1"/>
</dbReference>
<proteinExistence type="predicted"/>
<keyword evidence="3" id="KW-0611">Plant defense</keyword>
<keyword evidence="6" id="KW-0812">Transmembrane</keyword>
<dbReference type="InterPro" id="IPR002182">
    <property type="entry name" value="NB-ARC"/>
</dbReference>
<dbReference type="Gene3D" id="3.80.10.10">
    <property type="entry name" value="Ribonuclease Inhibitor"/>
    <property type="match status" value="2"/>
</dbReference>
<organism evidence="8 9">
    <name type="scientific">Phaseolus vulgaris</name>
    <name type="common">Kidney bean</name>
    <name type="synonym">French bean</name>
    <dbReference type="NCBI Taxonomy" id="3885"/>
    <lineage>
        <taxon>Eukaryota</taxon>
        <taxon>Viridiplantae</taxon>
        <taxon>Streptophyta</taxon>
        <taxon>Embryophyta</taxon>
        <taxon>Tracheophyta</taxon>
        <taxon>Spermatophyta</taxon>
        <taxon>Magnoliopsida</taxon>
        <taxon>eudicotyledons</taxon>
        <taxon>Gunneridae</taxon>
        <taxon>Pentapetalae</taxon>
        <taxon>rosids</taxon>
        <taxon>fabids</taxon>
        <taxon>Fabales</taxon>
        <taxon>Fabaceae</taxon>
        <taxon>Papilionoideae</taxon>
        <taxon>50 kb inversion clade</taxon>
        <taxon>NPAAA clade</taxon>
        <taxon>indigoferoid/millettioid clade</taxon>
        <taxon>Phaseoleae</taxon>
        <taxon>Phaseolus</taxon>
    </lineage>
</organism>
<dbReference type="Pfam" id="PF00931">
    <property type="entry name" value="NB-ARC"/>
    <property type="match status" value="1"/>
</dbReference>
<evidence type="ECO:0000256" key="3">
    <source>
        <dbReference type="ARBA" id="ARBA00022821"/>
    </source>
</evidence>
<feature type="transmembrane region" description="Helical" evidence="6">
    <location>
        <begin position="1073"/>
        <end position="1091"/>
    </location>
</feature>
<dbReference type="SUPFAM" id="SSF52540">
    <property type="entry name" value="P-loop containing nucleoside triphosphate hydrolases"/>
    <property type="match status" value="1"/>
</dbReference>
<dbReference type="SUPFAM" id="SSF52058">
    <property type="entry name" value="L domain-like"/>
    <property type="match status" value="1"/>
</dbReference>
<dbReference type="EMBL" id="CM002291">
    <property type="protein sequence ID" value="ESW24559.1"/>
    <property type="molecule type" value="Genomic_DNA"/>
</dbReference>
<feature type="coiled-coil region" evidence="5">
    <location>
        <begin position="115"/>
        <end position="142"/>
    </location>
</feature>
<evidence type="ECO:0000259" key="7">
    <source>
        <dbReference type="PROSITE" id="PS50104"/>
    </source>
</evidence>
<gene>
    <name evidence="8" type="ORF">PHAVU_004G140800g</name>
</gene>
<dbReference type="PROSITE" id="PS50104">
    <property type="entry name" value="TIR"/>
    <property type="match status" value="1"/>
</dbReference>
<name>V7C331_PHAVU</name>
<keyword evidence="5" id="KW-0175">Coiled coil</keyword>
<dbReference type="SMART" id="SM00255">
    <property type="entry name" value="TIR"/>
    <property type="match status" value="1"/>
</dbReference>